<dbReference type="EMBL" id="CM039436">
    <property type="protein sequence ID" value="KAI4313568.1"/>
    <property type="molecule type" value="Genomic_DNA"/>
</dbReference>
<sequence>MDSADPSEVLEGWNYNVIGRIGGEGRPVYKCLNRDTNLVVSVKVFSILEEQNEGIPGSIIREISLLKELKHPNIVRLLKVLNKGYDIFLVFERPEIDLDEFIKNQTIPKDALLVKKFLHQMLSAIAYLHSHNVLHRDLKPQNVLVNLTDETVKLSNIGSAQDHEVGTLCYSYNAPEILFGAAEYSKASDMWSVGCIFAEMIIGRSLFPATKELQAFDQIINLLGSPSEESWPGITSLFDFMNLSHPSTRPKDLALEFPTLAPACVDLLSKMLCLYPNGRIPAKEALKHEFFNDIEKVQ</sequence>
<keyword evidence="2" id="KW-1185">Reference proteome</keyword>
<evidence type="ECO:0000313" key="2">
    <source>
        <dbReference type="Proteomes" id="UP000828941"/>
    </source>
</evidence>
<proteinExistence type="predicted"/>
<protein>
    <submittedName>
        <fullName evidence="1">Uncharacterized protein</fullName>
    </submittedName>
</protein>
<comment type="caution">
    <text evidence="1">The sequence shown here is derived from an EMBL/GenBank/DDBJ whole genome shotgun (WGS) entry which is preliminary data.</text>
</comment>
<accession>A0ACB9LRC4</accession>
<organism evidence="1 2">
    <name type="scientific">Bauhinia variegata</name>
    <name type="common">Purple orchid tree</name>
    <name type="synonym">Phanera variegata</name>
    <dbReference type="NCBI Taxonomy" id="167791"/>
    <lineage>
        <taxon>Eukaryota</taxon>
        <taxon>Viridiplantae</taxon>
        <taxon>Streptophyta</taxon>
        <taxon>Embryophyta</taxon>
        <taxon>Tracheophyta</taxon>
        <taxon>Spermatophyta</taxon>
        <taxon>Magnoliopsida</taxon>
        <taxon>eudicotyledons</taxon>
        <taxon>Gunneridae</taxon>
        <taxon>Pentapetalae</taxon>
        <taxon>rosids</taxon>
        <taxon>fabids</taxon>
        <taxon>Fabales</taxon>
        <taxon>Fabaceae</taxon>
        <taxon>Cercidoideae</taxon>
        <taxon>Cercideae</taxon>
        <taxon>Bauhiniinae</taxon>
        <taxon>Bauhinia</taxon>
    </lineage>
</organism>
<gene>
    <name evidence="1" type="ORF">L6164_026533</name>
</gene>
<dbReference type="Proteomes" id="UP000828941">
    <property type="component" value="Chromosome 11"/>
</dbReference>
<name>A0ACB9LRC4_BAUVA</name>
<reference evidence="1 2" key="1">
    <citation type="journal article" date="2022" name="DNA Res.">
        <title>Chromosomal-level genome assembly of the orchid tree Bauhinia variegata (Leguminosae; Cercidoideae) supports the allotetraploid origin hypothesis of Bauhinia.</title>
        <authorList>
            <person name="Zhong Y."/>
            <person name="Chen Y."/>
            <person name="Zheng D."/>
            <person name="Pang J."/>
            <person name="Liu Y."/>
            <person name="Luo S."/>
            <person name="Meng S."/>
            <person name="Qian L."/>
            <person name="Wei D."/>
            <person name="Dai S."/>
            <person name="Zhou R."/>
        </authorList>
    </citation>
    <scope>NUCLEOTIDE SEQUENCE [LARGE SCALE GENOMIC DNA]</scope>
    <source>
        <strain evidence="1">BV-YZ2020</strain>
    </source>
</reference>
<evidence type="ECO:0000313" key="1">
    <source>
        <dbReference type="EMBL" id="KAI4313568.1"/>
    </source>
</evidence>